<evidence type="ECO:0000313" key="3">
    <source>
        <dbReference type="Proteomes" id="UP000539957"/>
    </source>
</evidence>
<protein>
    <submittedName>
        <fullName evidence="2">Uncharacterized protein</fullName>
    </submittedName>
</protein>
<accession>A0A7W7ISW3</accession>
<keyword evidence="3" id="KW-1185">Reference proteome</keyword>
<reference evidence="2 3" key="1">
    <citation type="submission" date="2020-08" db="EMBL/GenBank/DDBJ databases">
        <title>Functional genomics of gut bacteria from endangered species of beetles.</title>
        <authorList>
            <person name="Carlos-Shanley C."/>
        </authorList>
    </citation>
    <scope>NUCLEOTIDE SEQUENCE [LARGE SCALE GENOMIC DNA]</scope>
    <source>
        <strain evidence="2 3">S00123</strain>
    </source>
</reference>
<evidence type="ECO:0000313" key="2">
    <source>
        <dbReference type="EMBL" id="MBB4799365.1"/>
    </source>
</evidence>
<evidence type="ECO:0000256" key="1">
    <source>
        <dbReference type="SAM" id="MobiDB-lite"/>
    </source>
</evidence>
<feature type="compositionally biased region" description="Polar residues" evidence="1">
    <location>
        <begin position="1"/>
        <end position="11"/>
    </location>
</feature>
<name>A0A7W7ISW3_9CAUL</name>
<dbReference type="Proteomes" id="UP000539957">
    <property type="component" value="Unassembled WGS sequence"/>
</dbReference>
<gene>
    <name evidence="2" type="ORF">HNP32_003123</name>
</gene>
<dbReference type="EMBL" id="JACHKY010000006">
    <property type="protein sequence ID" value="MBB4799365.1"/>
    <property type="molecule type" value="Genomic_DNA"/>
</dbReference>
<dbReference type="RefSeq" id="WP_260398548.1">
    <property type="nucleotide sequence ID" value="NZ_JACHKY010000006.1"/>
</dbReference>
<dbReference type="SUPFAM" id="SSF52317">
    <property type="entry name" value="Class I glutamine amidotransferase-like"/>
    <property type="match status" value="1"/>
</dbReference>
<organism evidence="2 3">
    <name type="scientific">Brevundimonas bullata</name>
    <dbReference type="NCBI Taxonomy" id="13160"/>
    <lineage>
        <taxon>Bacteria</taxon>
        <taxon>Pseudomonadati</taxon>
        <taxon>Pseudomonadota</taxon>
        <taxon>Alphaproteobacteria</taxon>
        <taxon>Caulobacterales</taxon>
        <taxon>Caulobacteraceae</taxon>
        <taxon>Brevundimonas</taxon>
    </lineage>
</organism>
<comment type="caution">
    <text evidence="2">The sequence shown here is derived from an EMBL/GenBank/DDBJ whole genome shotgun (WGS) entry which is preliminary data.</text>
</comment>
<sequence length="164" mass="16700">MSAQRNNSTAPRTRPGFNRPAPMRLRMGLIMRKGMDFGPLGDMETALRIDGVSLAPISTGDTSLVSGGVTVLATATAEDITSGRVKGVVVPGGEADEAGVAQVKSLLLLAKAQGLPVLAFADSVALAAEVFGLTADAPGAVFRGDKVALINERAELSAVVATIA</sequence>
<feature type="region of interest" description="Disordered" evidence="1">
    <location>
        <begin position="1"/>
        <end position="21"/>
    </location>
</feature>
<dbReference type="InterPro" id="IPR029062">
    <property type="entry name" value="Class_I_gatase-like"/>
</dbReference>
<dbReference type="AlphaFoldDB" id="A0A7W7ISW3"/>
<proteinExistence type="predicted"/>